<reference evidence="3" key="1">
    <citation type="submission" date="2017-10" db="EMBL/GenBank/DDBJ databases">
        <title>Rapid genome shrinkage in a self-fertile nematode reveals novel sperm competition proteins.</title>
        <authorList>
            <person name="Yin D."/>
            <person name="Schwarz E.M."/>
            <person name="Thomas C.G."/>
            <person name="Felde R.L."/>
            <person name="Korf I.F."/>
            <person name="Cutter A.D."/>
            <person name="Schartner C.M."/>
            <person name="Ralston E.J."/>
            <person name="Meyer B.J."/>
            <person name="Haag E.S."/>
        </authorList>
    </citation>
    <scope>NUCLEOTIDE SEQUENCE [LARGE SCALE GENOMIC DNA]</scope>
    <source>
        <strain evidence="3">JU1422</strain>
    </source>
</reference>
<organism evidence="2 3">
    <name type="scientific">Caenorhabditis nigoni</name>
    <dbReference type="NCBI Taxonomy" id="1611254"/>
    <lineage>
        <taxon>Eukaryota</taxon>
        <taxon>Metazoa</taxon>
        <taxon>Ecdysozoa</taxon>
        <taxon>Nematoda</taxon>
        <taxon>Chromadorea</taxon>
        <taxon>Rhabditida</taxon>
        <taxon>Rhabditina</taxon>
        <taxon>Rhabditomorpha</taxon>
        <taxon>Rhabditoidea</taxon>
        <taxon>Rhabditidae</taxon>
        <taxon>Peloderinae</taxon>
        <taxon>Caenorhabditis</taxon>
    </lineage>
</organism>
<dbReference type="EMBL" id="PDUG01000002">
    <property type="protein sequence ID" value="PIC47281.1"/>
    <property type="molecule type" value="Genomic_DNA"/>
</dbReference>
<feature type="compositionally biased region" description="Basic and acidic residues" evidence="1">
    <location>
        <begin position="32"/>
        <end position="41"/>
    </location>
</feature>
<sequence>MKGNTWTSGPISRASRTVRRDDIGTIQIRTTGAEEQKERGSLDFGTNFGDFEDGFQGRLQNWHGSNQDGRKGRDPNVTGEEISSRRRDARTL</sequence>
<feature type="compositionally biased region" description="Basic and acidic residues" evidence="1">
    <location>
        <begin position="82"/>
        <end position="92"/>
    </location>
</feature>
<evidence type="ECO:0000313" key="3">
    <source>
        <dbReference type="Proteomes" id="UP000230233"/>
    </source>
</evidence>
<dbReference type="AlphaFoldDB" id="A0A2G5V6J9"/>
<protein>
    <submittedName>
        <fullName evidence="2">Uncharacterized protein</fullName>
    </submittedName>
</protein>
<proteinExistence type="predicted"/>
<keyword evidence="3" id="KW-1185">Reference proteome</keyword>
<feature type="compositionally biased region" description="Polar residues" evidence="1">
    <location>
        <begin position="1"/>
        <end position="10"/>
    </location>
</feature>
<gene>
    <name evidence="2" type="primary">Cnig_chr_II.g6687</name>
    <name evidence="2" type="ORF">B9Z55_006687</name>
</gene>
<feature type="compositionally biased region" description="Polar residues" evidence="1">
    <location>
        <begin position="58"/>
        <end position="67"/>
    </location>
</feature>
<feature type="region of interest" description="Disordered" evidence="1">
    <location>
        <begin position="1"/>
        <end position="92"/>
    </location>
</feature>
<evidence type="ECO:0000256" key="1">
    <source>
        <dbReference type="SAM" id="MobiDB-lite"/>
    </source>
</evidence>
<dbReference type="Proteomes" id="UP000230233">
    <property type="component" value="Chromosome II"/>
</dbReference>
<name>A0A2G5V6J9_9PELO</name>
<accession>A0A2G5V6J9</accession>
<comment type="caution">
    <text evidence="2">The sequence shown here is derived from an EMBL/GenBank/DDBJ whole genome shotgun (WGS) entry which is preliminary data.</text>
</comment>
<evidence type="ECO:0000313" key="2">
    <source>
        <dbReference type="EMBL" id="PIC47281.1"/>
    </source>
</evidence>